<gene>
    <name evidence="6" type="ORF">GCM10011588_11480</name>
</gene>
<sequence>MMRRRWELTGREFMVLWKDLREVLLPAPFTYISDTRYLADGERRNHETREHLRTVDKYGLEDTLDIVARPDLRIILHAWDPRAPDDASTHVRLHAVRRSARTYLLQQQPGETVQHSGGFTIIECDYLSVADLMVSYLPERPAGRLTDLVFSSSPDSLDRPGTSPVRQPHEDADSVSAQEFIGAPQVLAGAVEIRQGIAPLGPKYRAQRGFWVHDLADDGRYVVMPGRPRRATGIDSSGLANRINAAVAEVIVAIKDQRSRV</sequence>
<comment type="subcellular location">
    <subcellularLocation>
        <location evidence="1">Cytoplasm</location>
    </subcellularLocation>
</comment>
<evidence type="ECO:0000256" key="5">
    <source>
        <dbReference type="SAM" id="MobiDB-lite"/>
    </source>
</evidence>
<evidence type="ECO:0000256" key="4">
    <source>
        <dbReference type="ARBA" id="ARBA00023186"/>
    </source>
</evidence>
<evidence type="ECO:0008006" key="8">
    <source>
        <dbReference type="Google" id="ProtNLM"/>
    </source>
</evidence>
<keyword evidence="7" id="KW-1185">Reference proteome</keyword>
<comment type="similarity">
    <text evidence="2">Belongs to the EspG family.</text>
</comment>
<dbReference type="RefSeq" id="WP_156426230.1">
    <property type="nucleotide sequence ID" value="NZ_BMMH01000002.1"/>
</dbReference>
<name>A0A917RB61_9NOCA</name>
<dbReference type="Pfam" id="PF14011">
    <property type="entry name" value="ESX-1_EspG"/>
    <property type="match status" value="1"/>
</dbReference>
<comment type="caution">
    <text evidence="6">The sequence shown here is derived from an EMBL/GenBank/DDBJ whole genome shotgun (WGS) entry which is preliminary data.</text>
</comment>
<dbReference type="Proteomes" id="UP000638263">
    <property type="component" value="Unassembled WGS sequence"/>
</dbReference>
<evidence type="ECO:0000313" key="6">
    <source>
        <dbReference type="EMBL" id="GGK98605.1"/>
    </source>
</evidence>
<protein>
    <recommendedName>
        <fullName evidence="8">ESX secretion-associated protein EspG</fullName>
    </recommendedName>
</protein>
<keyword evidence="4" id="KW-0143">Chaperone</keyword>
<evidence type="ECO:0000256" key="3">
    <source>
        <dbReference type="ARBA" id="ARBA00022490"/>
    </source>
</evidence>
<reference evidence="6" key="1">
    <citation type="journal article" date="2014" name="Int. J. Syst. Evol. Microbiol.">
        <title>Complete genome sequence of Corynebacterium casei LMG S-19264T (=DSM 44701T), isolated from a smear-ripened cheese.</title>
        <authorList>
            <consortium name="US DOE Joint Genome Institute (JGI-PGF)"/>
            <person name="Walter F."/>
            <person name="Albersmeier A."/>
            <person name="Kalinowski J."/>
            <person name="Ruckert C."/>
        </authorList>
    </citation>
    <scope>NUCLEOTIDE SEQUENCE</scope>
    <source>
        <strain evidence="6">CGMCC 4.3508</strain>
    </source>
</reference>
<evidence type="ECO:0000256" key="2">
    <source>
        <dbReference type="ARBA" id="ARBA00006411"/>
    </source>
</evidence>
<accession>A0A917RB61</accession>
<evidence type="ECO:0000313" key="7">
    <source>
        <dbReference type="Proteomes" id="UP000638263"/>
    </source>
</evidence>
<evidence type="ECO:0000256" key="1">
    <source>
        <dbReference type="ARBA" id="ARBA00004496"/>
    </source>
</evidence>
<keyword evidence="3" id="KW-0963">Cytoplasm</keyword>
<proteinExistence type="inferred from homology"/>
<dbReference type="InterPro" id="IPR025734">
    <property type="entry name" value="EspG"/>
</dbReference>
<dbReference type="AlphaFoldDB" id="A0A917RB61"/>
<reference evidence="6" key="2">
    <citation type="submission" date="2020-09" db="EMBL/GenBank/DDBJ databases">
        <authorList>
            <person name="Sun Q."/>
            <person name="Zhou Y."/>
        </authorList>
    </citation>
    <scope>NUCLEOTIDE SEQUENCE</scope>
    <source>
        <strain evidence="6">CGMCC 4.3508</strain>
    </source>
</reference>
<organism evidence="6 7">
    <name type="scientific">Nocardia jinanensis</name>
    <dbReference type="NCBI Taxonomy" id="382504"/>
    <lineage>
        <taxon>Bacteria</taxon>
        <taxon>Bacillati</taxon>
        <taxon>Actinomycetota</taxon>
        <taxon>Actinomycetes</taxon>
        <taxon>Mycobacteriales</taxon>
        <taxon>Nocardiaceae</taxon>
        <taxon>Nocardia</taxon>
    </lineage>
</organism>
<feature type="region of interest" description="Disordered" evidence="5">
    <location>
        <begin position="148"/>
        <end position="172"/>
    </location>
</feature>
<dbReference type="EMBL" id="BMMH01000002">
    <property type="protein sequence ID" value="GGK98605.1"/>
    <property type="molecule type" value="Genomic_DNA"/>
</dbReference>